<dbReference type="InterPro" id="IPR002168">
    <property type="entry name" value="Lipase_GDXG_HIS_AS"/>
</dbReference>
<dbReference type="Proteomes" id="UP000070544">
    <property type="component" value="Unassembled WGS sequence"/>
</dbReference>
<dbReference type="EMBL" id="KQ965784">
    <property type="protein sequence ID" value="KXS12807.1"/>
    <property type="molecule type" value="Genomic_DNA"/>
</dbReference>
<dbReference type="PANTHER" id="PTHR48081:SF8">
    <property type="entry name" value="ALPHA_BETA HYDROLASE FOLD-3 DOMAIN-CONTAINING PROTEIN-RELATED"/>
    <property type="match status" value="1"/>
</dbReference>
<dbReference type="STRING" id="1344416.A0A139A7R9"/>
<protein>
    <submittedName>
        <fullName evidence="4">Alpha/beta-hydrolase</fullName>
    </submittedName>
</protein>
<dbReference type="SUPFAM" id="SSF53474">
    <property type="entry name" value="alpha/beta-Hydrolases"/>
    <property type="match status" value="1"/>
</dbReference>
<dbReference type="InterPro" id="IPR029058">
    <property type="entry name" value="AB_hydrolase_fold"/>
</dbReference>
<dbReference type="PROSITE" id="PS01173">
    <property type="entry name" value="LIPASE_GDXG_HIS"/>
    <property type="match status" value="1"/>
</dbReference>
<organism evidence="4 5">
    <name type="scientific">Gonapodya prolifera (strain JEL478)</name>
    <name type="common">Monoblepharis prolifera</name>
    <dbReference type="NCBI Taxonomy" id="1344416"/>
    <lineage>
        <taxon>Eukaryota</taxon>
        <taxon>Fungi</taxon>
        <taxon>Fungi incertae sedis</taxon>
        <taxon>Chytridiomycota</taxon>
        <taxon>Chytridiomycota incertae sedis</taxon>
        <taxon>Monoblepharidomycetes</taxon>
        <taxon>Monoblepharidales</taxon>
        <taxon>Gonapodyaceae</taxon>
        <taxon>Gonapodya</taxon>
    </lineage>
</organism>
<dbReference type="Gene3D" id="3.40.50.1820">
    <property type="entry name" value="alpha/beta hydrolase"/>
    <property type="match status" value="1"/>
</dbReference>
<comment type="similarity">
    <text evidence="1">Belongs to the 'GDXG' lipolytic enzyme family.</text>
</comment>
<gene>
    <name evidence="4" type="ORF">M427DRAFT_59131</name>
</gene>
<evidence type="ECO:0000256" key="2">
    <source>
        <dbReference type="ARBA" id="ARBA00022801"/>
    </source>
</evidence>
<sequence length="378" mass="41591">MPKDVKLSTFTSPFLESAHFWTVMVTGVITLPIQIGISRAIWGPFVPGATFGQEFQRRIIRMSHENFSMQQLRWSIPGAMLHDMFLKDPENAKLYEQEKLTIAGRDVVLHSVGDKLVSFKDADIVVIYVHGGGFNIASTSGYLALFKAVSNAALAPNGKLKSVKFIGIDYTLSPGAHFPVARDEIAHVYKEHVIGKLCVNPEKVVMAGDSAGPNIIFSSLFALKKSSPETPLPGSIIALSPWFDTYLPNLSKRPSWIENQVHDVFTYDVLDQAASNYIGPTSDPAALLQNHEVSPVYAKPSDFGSSWPMTQIWYGDKEVFADEAKVVLATLKTAGTEVEEVIGENKVHIYAVHQIDTDPSIAKKMAEWLEKTAAKASL</sequence>
<dbReference type="Pfam" id="PF07859">
    <property type="entry name" value="Abhydrolase_3"/>
    <property type="match status" value="1"/>
</dbReference>
<evidence type="ECO:0000259" key="3">
    <source>
        <dbReference type="Pfam" id="PF07859"/>
    </source>
</evidence>
<evidence type="ECO:0000256" key="1">
    <source>
        <dbReference type="ARBA" id="ARBA00010515"/>
    </source>
</evidence>
<reference evidence="4 5" key="1">
    <citation type="journal article" date="2015" name="Genome Biol. Evol.">
        <title>Phylogenomic analyses indicate that early fungi evolved digesting cell walls of algal ancestors of land plants.</title>
        <authorList>
            <person name="Chang Y."/>
            <person name="Wang S."/>
            <person name="Sekimoto S."/>
            <person name="Aerts A.L."/>
            <person name="Choi C."/>
            <person name="Clum A."/>
            <person name="LaButti K.M."/>
            <person name="Lindquist E.A."/>
            <person name="Yee Ngan C."/>
            <person name="Ohm R.A."/>
            <person name="Salamov A.A."/>
            <person name="Grigoriev I.V."/>
            <person name="Spatafora J.W."/>
            <person name="Berbee M.L."/>
        </authorList>
    </citation>
    <scope>NUCLEOTIDE SEQUENCE [LARGE SCALE GENOMIC DNA]</scope>
    <source>
        <strain evidence="4 5">JEL478</strain>
    </source>
</reference>
<feature type="domain" description="Alpha/beta hydrolase fold-3" evidence="3">
    <location>
        <begin position="126"/>
        <end position="350"/>
    </location>
</feature>
<proteinExistence type="inferred from homology"/>
<dbReference type="AlphaFoldDB" id="A0A139A7R9"/>
<evidence type="ECO:0000313" key="5">
    <source>
        <dbReference type="Proteomes" id="UP000070544"/>
    </source>
</evidence>
<name>A0A139A7R9_GONPJ</name>
<accession>A0A139A7R9</accession>
<keyword evidence="2 4" id="KW-0378">Hydrolase</keyword>
<dbReference type="InterPro" id="IPR050300">
    <property type="entry name" value="GDXG_lipolytic_enzyme"/>
</dbReference>
<dbReference type="OrthoDB" id="2122916at2759"/>
<dbReference type="InterPro" id="IPR013094">
    <property type="entry name" value="AB_hydrolase_3"/>
</dbReference>
<dbReference type="GO" id="GO:0016787">
    <property type="term" value="F:hydrolase activity"/>
    <property type="evidence" value="ECO:0007669"/>
    <property type="project" value="UniProtKB-KW"/>
</dbReference>
<keyword evidence="5" id="KW-1185">Reference proteome</keyword>
<evidence type="ECO:0000313" key="4">
    <source>
        <dbReference type="EMBL" id="KXS12807.1"/>
    </source>
</evidence>
<dbReference type="PANTHER" id="PTHR48081">
    <property type="entry name" value="AB HYDROLASE SUPERFAMILY PROTEIN C4A8.06C"/>
    <property type="match status" value="1"/>
</dbReference>